<keyword evidence="4" id="KW-1185">Reference proteome</keyword>
<protein>
    <submittedName>
        <fullName evidence="3">Long-chain fatty acid--CoA ligase</fullName>
    </submittedName>
</protein>
<evidence type="ECO:0000313" key="4">
    <source>
        <dbReference type="Proteomes" id="UP001500707"/>
    </source>
</evidence>
<dbReference type="NCBIfam" id="NF004837">
    <property type="entry name" value="PRK06187.1"/>
    <property type="match status" value="1"/>
</dbReference>
<dbReference type="GO" id="GO:0016874">
    <property type="term" value="F:ligase activity"/>
    <property type="evidence" value="ECO:0007669"/>
    <property type="project" value="UniProtKB-KW"/>
</dbReference>
<dbReference type="RefSeq" id="WP_346181939.1">
    <property type="nucleotide sequence ID" value="NZ_BAABCE010000005.1"/>
</dbReference>
<reference evidence="4" key="1">
    <citation type="journal article" date="2019" name="Int. J. Syst. Evol. Microbiol.">
        <title>The Global Catalogue of Microorganisms (GCM) 10K type strain sequencing project: providing services to taxonomists for standard genome sequencing and annotation.</title>
        <authorList>
            <consortium name="The Broad Institute Genomics Platform"/>
            <consortium name="The Broad Institute Genome Sequencing Center for Infectious Disease"/>
            <person name="Wu L."/>
            <person name="Ma J."/>
        </authorList>
    </citation>
    <scope>NUCLEOTIDE SEQUENCE [LARGE SCALE GENOMIC DNA]</scope>
    <source>
        <strain evidence="4">JCM 17656</strain>
    </source>
</reference>
<dbReference type="InterPro" id="IPR025110">
    <property type="entry name" value="AMP-bd_C"/>
</dbReference>
<sequence>MTNLAAALAESARAHGDRIAVRQDDTVLTYTQLDDDAARVAALLREKGVRPGDRVALVMPNVTLFPVAYYGILRAGCVVVPMNPLLKSREVAHTLRDSGSRIVLASPLFAAEVTGAAADTGVECLVTDAEFDTLLRAAEPLTEVAARADDDTAVILYTSGTTGTPKGAELTHRNLSTNAVTTVETLIRIGPDDVLFGGLPLFHAFGQTCALNAAVAAGAALTLLPRFEPATALRTLHRDRVTVFLGVPTMYTALLSAGVPEDHDLSGLRLAVSGGASLPVEVLHGFERDFGVTVLEGYGLSETSPVAVFNPPDRPRKAGSIGVPIRGVEAGLVAEDGTAVTPGEVGEIVIRGENVMKGYRNRPEATAEAVRDGWFHTGDLARVDEDGYYFIVDRKKDLIIRGGYNVYPREIEEVLYEHPAVAEAAVVGVPHDVHGEEIAAVVALRNGAEATADDIRHFVRERVAAYKYPRIVTLTDTLPKGATGKILKREIVVGERTATGRNGGRESGS</sequence>
<dbReference type="SUPFAM" id="SSF56801">
    <property type="entry name" value="Acetyl-CoA synthetase-like"/>
    <property type="match status" value="1"/>
</dbReference>
<dbReference type="Pfam" id="PF13193">
    <property type="entry name" value="AMP-binding_C"/>
    <property type="match status" value="1"/>
</dbReference>
<dbReference type="Pfam" id="PF00501">
    <property type="entry name" value="AMP-binding"/>
    <property type="match status" value="1"/>
</dbReference>
<organism evidence="3 4">
    <name type="scientific">Streptomyces osmaniensis</name>
    <dbReference type="NCBI Taxonomy" id="593134"/>
    <lineage>
        <taxon>Bacteria</taxon>
        <taxon>Bacillati</taxon>
        <taxon>Actinomycetota</taxon>
        <taxon>Actinomycetes</taxon>
        <taxon>Kitasatosporales</taxon>
        <taxon>Streptomycetaceae</taxon>
        <taxon>Streptomyces</taxon>
    </lineage>
</organism>
<gene>
    <name evidence="3" type="ORF">GCM10022295_28760</name>
</gene>
<feature type="domain" description="AMP-binding enzyme C-terminal" evidence="2">
    <location>
        <begin position="410"/>
        <end position="485"/>
    </location>
</feature>
<feature type="domain" description="AMP-dependent synthetase/ligase" evidence="1">
    <location>
        <begin position="9"/>
        <end position="359"/>
    </location>
</feature>
<evidence type="ECO:0000313" key="3">
    <source>
        <dbReference type="EMBL" id="GAA3545086.1"/>
    </source>
</evidence>
<accession>A0ABP6W5Z2</accession>
<dbReference type="PANTHER" id="PTHR43767:SF12">
    <property type="entry name" value="AMP-DEPENDENT SYNTHETASE AND LIGASE"/>
    <property type="match status" value="1"/>
</dbReference>
<dbReference type="Gene3D" id="3.30.300.30">
    <property type="match status" value="1"/>
</dbReference>
<evidence type="ECO:0000259" key="1">
    <source>
        <dbReference type="Pfam" id="PF00501"/>
    </source>
</evidence>
<dbReference type="CDD" id="cd05936">
    <property type="entry name" value="FC-FACS_FadD_like"/>
    <property type="match status" value="1"/>
</dbReference>
<dbReference type="PANTHER" id="PTHR43767">
    <property type="entry name" value="LONG-CHAIN-FATTY-ACID--COA LIGASE"/>
    <property type="match status" value="1"/>
</dbReference>
<dbReference type="Proteomes" id="UP001500707">
    <property type="component" value="Unassembled WGS sequence"/>
</dbReference>
<dbReference type="InterPro" id="IPR050237">
    <property type="entry name" value="ATP-dep_AMP-bd_enzyme"/>
</dbReference>
<dbReference type="InterPro" id="IPR042099">
    <property type="entry name" value="ANL_N_sf"/>
</dbReference>
<evidence type="ECO:0000259" key="2">
    <source>
        <dbReference type="Pfam" id="PF13193"/>
    </source>
</evidence>
<dbReference type="InterPro" id="IPR000873">
    <property type="entry name" value="AMP-dep_synth/lig_dom"/>
</dbReference>
<keyword evidence="3" id="KW-0436">Ligase</keyword>
<dbReference type="InterPro" id="IPR020845">
    <property type="entry name" value="AMP-binding_CS"/>
</dbReference>
<dbReference type="PROSITE" id="PS00455">
    <property type="entry name" value="AMP_BINDING"/>
    <property type="match status" value="1"/>
</dbReference>
<dbReference type="EMBL" id="BAABCE010000005">
    <property type="protein sequence ID" value="GAA3545086.1"/>
    <property type="molecule type" value="Genomic_DNA"/>
</dbReference>
<proteinExistence type="predicted"/>
<dbReference type="InterPro" id="IPR045851">
    <property type="entry name" value="AMP-bd_C_sf"/>
</dbReference>
<dbReference type="Gene3D" id="3.40.50.12780">
    <property type="entry name" value="N-terminal domain of ligase-like"/>
    <property type="match status" value="1"/>
</dbReference>
<name>A0ABP6W5Z2_9ACTN</name>
<comment type="caution">
    <text evidence="3">The sequence shown here is derived from an EMBL/GenBank/DDBJ whole genome shotgun (WGS) entry which is preliminary data.</text>
</comment>